<feature type="transmembrane region" description="Helical" evidence="1">
    <location>
        <begin position="7"/>
        <end position="28"/>
    </location>
</feature>
<accession>A0ABT7L3C6</accession>
<gene>
    <name evidence="2" type="ORF">QQS35_07865</name>
</gene>
<keyword evidence="1" id="KW-0812">Transmembrane</keyword>
<dbReference type="InterPro" id="IPR018770">
    <property type="entry name" value="ChloroindolylP_hydrolase"/>
</dbReference>
<proteinExistence type="predicted"/>
<evidence type="ECO:0000313" key="3">
    <source>
        <dbReference type="Proteomes" id="UP001235343"/>
    </source>
</evidence>
<keyword evidence="1" id="KW-1133">Transmembrane helix</keyword>
<dbReference type="Pfam" id="PF10112">
    <property type="entry name" value="Halogen_Hydrol"/>
    <property type="match status" value="1"/>
</dbReference>
<dbReference type="EMBL" id="JASTZU010000027">
    <property type="protein sequence ID" value="MDL4840358.1"/>
    <property type="molecule type" value="Genomic_DNA"/>
</dbReference>
<keyword evidence="1" id="KW-0472">Membrane</keyword>
<name>A0ABT7L3C6_9BACI</name>
<reference evidence="2 3" key="1">
    <citation type="submission" date="2023-06" db="EMBL/GenBank/DDBJ databases">
        <title>Aquibacillus rhizosphaerae LR5S19.</title>
        <authorList>
            <person name="Sun J.-Q."/>
        </authorList>
    </citation>
    <scope>NUCLEOTIDE SEQUENCE [LARGE SCALE GENOMIC DNA]</scope>
    <source>
        <strain evidence="2 3">LR5S19</strain>
    </source>
</reference>
<dbReference type="RefSeq" id="WP_285931385.1">
    <property type="nucleotide sequence ID" value="NZ_JASTZU010000027.1"/>
</dbReference>
<evidence type="ECO:0000313" key="2">
    <source>
        <dbReference type="EMBL" id="MDL4840358.1"/>
    </source>
</evidence>
<dbReference type="Proteomes" id="UP001235343">
    <property type="component" value="Unassembled WGS sequence"/>
</dbReference>
<organism evidence="2 3">
    <name type="scientific">Aquibacillus rhizosphaerae</name>
    <dbReference type="NCBI Taxonomy" id="3051431"/>
    <lineage>
        <taxon>Bacteria</taxon>
        <taxon>Bacillati</taxon>
        <taxon>Bacillota</taxon>
        <taxon>Bacilli</taxon>
        <taxon>Bacillales</taxon>
        <taxon>Bacillaceae</taxon>
        <taxon>Aquibacillus</taxon>
    </lineage>
</organism>
<evidence type="ECO:0000256" key="1">
    <source>
        <dbReference type="SAM" id="Phobius"/>
    </source>
</evidence>
<comment type="caution">
    <text evidence="2">The sequence shown here is derived from an EMBL/GenBank/DDBJ whole genome shotgun (WGS) entry which is preliminary data.</text>
</comment>
<feature type="transmembrane region" description="Helical" evidence="1">
    <location>
        <begin position="34"/>
        <end position="57"/>
    </location>
</feature>
<keyword evidence="3" id="KW-1185">Reference proteome</keyword>
<sequence length="208" mass="24510">MYKFLTVIARIMISIPVMISTWLVSFFAFEQSFLFSSVIAFAGAFIAYGFVSTVFYIRFLKKHHLSVKEDRYIRKNLADAKKKIYRIQKVFLSIRQISFLKDMIELLRIIRKIYAVTTKEPKRFFQGDKFYFSHLDSAVEMIEKYALLASQPQKNAEVEQVLYKTTRTIKELKVLIEKDLYQILSNDIEQLDFELDVAKHSINSNKES</sequence>
<protein>
    <submittedName>
        <fullName evidence="2">5-bromo-4-chloroindolyl phosphate hydrolysis family protein</fullName>
    </submittedName>
</protein>